<feature type="region of interest" description="Disordered" evidence="1">
    <location>
        <begin position="386"/>
        <end position="422"/>
    </location>
</feature>
<sequence length="527" mass="58112">MIGSLPYMLGEVRAMAFGESARQNTISIGDGSSVVHHTVKSEILNRCPAGSPLAAMVKNINKGARSNHGMRWSPSSDTTKGRDGHSFAYILHYLSTGDLIYPLHEGFHRVDSKIILLRCKLGHFRDQNTKIVDLTSTFDSHANLAEIAKDNGGPVKFKVWAELTFFGLVEDVIRYATQEGSGRSKQNRRRSVLFTTRDTQSERKVETLPKRVPMAKCQSIQDVHFIGSCSTGRVAGVDVVQSVSMSDLNMERAENEIREQPSTEKCSRTTNIQHGHRFLNAIKRYLSLKSSGSSGSHRQNGNKRNSDGPNKSAAIWGPRQVNAASGGVFRPNSARGSTLILIATPDSVTVFGQRNQLEMMLPDFPIEALRSFSSAFIDSKLVYQPDDTSSGGDVDGYSSSSFTSVSSLPKRSSSTSSESTAVPTTAHSDLLFRLFQRHIQPLGFNVTVQSHWRSNDTLETHHQWLLHKKHNSKQSIGTSSGRRRHTHAGMASAMSTTTINQQTSVTRRASVLQRLFNKSALTLHTDL</sequence>
<dbReference type="AlphaFoldDB" id="E9FTU2"/>
<organism evidence="2 3">
    <name type="scientific">Daphnia pulex</name>
    <name type="common">Water flea</name>
    <dbReference type="NCBI Taxonomy" id="6669"/>
    <lineage>
        <taxon>Eukaryota</taxon>
        <taxon>Metazoa</taxon>
        <taxon>Ecdysozoa</taxon>
        <taxon>Arthropoda</taxon>
        <taxon>Crustacea</taxon>
        <taxon>Branchiopoda</taxon>
        <taxon>Diplostraca</taxon>
        <taxon>Cladocera</taxon>
        <taxon>Anomopoda</taxon>
        <taxon>Daphniidae</taxon>
        <taxon>Daphnia</taxon>
    </lineage>
</organism>
<keyword evidence="3" id="KW-1185">Reference proteome</keyword>
<evidence type="ECO:0000313" key="2">
    <source>
        <dbReference type="EMBL" id="EFX89427.1"/>
    </source>
</evidence>
<evidence type="ECO:0000313" key="3">
    <source>
        <dbReference type="Proteomes" id="UP000000305"/>
    </source>
</evidence>
<dbReference type="Proteomes" id="UP000000305">
    <property type="component" value="Unassembled WGS sequence"/>
</dbReference>
<accession>E9FTU2</accession>
<evidence type="ECO:0000256" key="1">
    <source>
        <dbReference type="SAM" id="MobiDB-lite"/>
    </source>
</evidence>
<feature type="compositionally biased region" description="Polar residues" evidence="1">
    <location>
        <begin position="297"/>
        <end position="309"/>
    </location>
</feature>
<feature type="region of interest" description="Disordered" evidence="1">
    <location>
        <begin position="290"/>
        <end position="315"/>
    </location>
</feature>
<gene>
    <name evidence="2" type="ORF">DAPPUDRAFT_233329</name>
</gene>
<dbReference type="EMBL" id="GL732524">
    <property type="protein sequence ID" value="EFX89427.1"/>
    <property type="molecule type" value="Genomic_DNA"/>
</dbReference>
<dbReference type="KEGG" id="dpx:DAPPUDRAFT_233329"/>
<proteinExistence type="predicted"/>
<dbReference type="HOGENOM" id="CLU_517068_0_0_1"/>
<dbReference type="OrthoDB" id="6350274at2759"/>
<reference evidence="2 3" key="1">
    <citation type="journal article" date="2011" name="Science">
        <title>The ecoresponsive genome of Daphnia pulex.</title>
        <authorList>
            <person name="Colbourne J.K."/>
            <person name="Pfrender M.E."/>
            <person name="Gilbert D."/>
            <person name="Thomas W.K."/>
            <person name="Tucker A."/>
            <person name="Oakley T.H."/>
            <person name="Tokishita S."/>
            <person name="Aerts A."/>
            <person name="Arnold G.J."/>
            <person name="Basu M.K."/>
            <person name="Bauer D.J."/>
            <person name="Caceres C.E."/>
            <person name="Carmel L."/>
            <person name="Casola C."/>
            <person name="Choi J.H."/>
            <person name="Detter J.C."/>
            <person name="Dong Q."/>
            <person name="Dusheyko S."/>
            <person name="Eads B.D."/>
            <person name="Frohlich T."/>
            <person name="Geiler-Samerotte K.A."/>
            <person name="Gerlach D."/>
            <person name="Hatcher P."/>
            <person name="Jogdeo S."/>
            <person name="Krijgsveld J."/>
            <person name="Kriventseva E.V."/>
            <person name="Kultz D."/>
            <person name="Laforsch C."/>
            <person name="Lindquist E."/>
            <person name="Lopez J."/>
            <person name="Manak J.R."/>
            <person name="Muller J."/>
            <person name="Pangilinan J."/>
            <person name="Patwardhan R.P."/>
            <person name="Pitluck S."/>
            <person name="Pritham E.J."/>
            <person name="Rechtsteiner A."/>
            <person name="Rho M."/>
            <person name="Rogozin I.B."/>
            <person name="Sakarya O."/>
            <person name="Salamov A."/>
            <person name="Schaack S."/>
            <person name="Shapiro H."/>
            <person name="Shiga Y."/>
            <person name="Skalitzky C."/>
            <person name="Smith Z."/>
            <person name="Souvorov A."/>
            <person name="Sung W."/>
            <person name="Tang Z."/>
            <person name="Tsuchiya D."/>
            <person name="Tu H."/>
            <person name="Vos H."/>
            <person name="Wang M."/>
            <person name="Wolf Y.I."/>
            <person name="Yamagata H."/>
            <person name="Yamada T."/>
            <person name="Ye Y."/>
            <person name="Shaw J.R."/>
            <person name="Andrews J."/>
            <person name="Crease T.J."/>
            <person name="Tang H."/>
            <person name="Lucas S.M."/>
            <person name="Robertson H.M."/>
            <person name="Bork P."/>
            <person name="Koonin E.V."/>
            <person name="Zdobnov E.M."/>
            <person name="Grigoriev I.V."/>
            <person name="Lynch M."/>
            <person name="Boore J.L."/>
        </authorList>
    </citation>
    <scope>NUCLEOTIDE SEQUENCE [LARGE SCALE GENOMIC DNA]</scope>
</reference>
<name>E9FTU2_DAPPU</name>
<protein>
    <submittedName>
        <fullName evidence="2">Uncharacterized protein</fullName>
    </submittedName>
</protein>
<dbReference type="InParanoid" id="E9FTU2"/>